<gene>
    <name evidence="7" type="ORF">HK415_19405</name>
</gene>
<evidence type="ECO:0000256" key="4">
    <source>
        <dbReference type="ARBA" id="ARBA00022737"/>
    </source>
</evidence>
<dbReference type="EMBL" id="JABFCS010000001">
    <property type="protein sequence ID" value="NNU44863.1"/>
    <property type="molecule type" value="Genomic_DNA"/>
</dbReference>
<evidence type="ECO:0000256" key="1">
    <source>
        <dbReference type="ARBA" id="ARBA00004922"/>
    </source>
</evidence>
<protein>
    <recommendedName>
        <fullName evidence="6">O-GlcNAc transferase C-terminal domain-containing protein</fullName>
    </recommendedName>
</protein>
<keyword evidence="3" id="KW-0808">Transferase</keyword>
<comment type="pathway">
    <text evidence="1">Protein modification; protein glycosylation.</text>
</comment>
<dbReference type="InterPro" id="IPR051939">
    <property type="entry name" value="Glycosyltr_41/O-GlcNAc_trsf"/>
</dbReference>
<sequence>MSKLTEAMARRWGRILLALPSARLLVVGVGSERKRQSLLAALGESAGVLDRVRFAPRTDLEGYYRLMGEIDIALDTFPYGGGTTTFDALWMGVPVLTASGETSSSRSAASLLVALGMEEWIAAQADGVVPLAIERAADTATIARLRRTLRERLRRSPLMDEPGFAAAFAAALEQAWRERAAPPQ</sequence>
<evidence type="ECO:0000313" key="7">
    <source>
        <dbReference type="EMBL" id="NNU44863.1"/>
    </source>
</evidence>
<name>A0A849KLQ7_9BURK</name>
<dbReference type="Proteomes" id="UP000552954">
    <property type="component" value="Unassembled WGS sequence"/>
</dbReference>
<comment type="caution">
    <text evidence="7">The sequence shown here is derived from an EMBL/GenBank/DDBJ whole genome shotgun (WGS) entry which is preliminary data.</text>
</comment>
<dbReference type="InterPro" id="IPR029489">
    <property type="entry name" value="OGT/SEC/SPY_C"/>
</dbReference>
<dbReference type="Gene3D" id="3.40.50.2000">
    <property type="entry name" value="Glycogen Phosphorylase B"/>
    <property type="match status" value="1"/>
</dbReference>
<dbReference type="SUPFAM" id="SSF53756">
    <property type="entry name" value="UDP-Glycosyltransferase/glycogen phosphorylase"/>
    <property type="match status" value="1"/>
</dbReference>
<evidence type="ECO:0000313" key="8">
    <source>
        <dbReference type="Proteomes" id="UP000552954"/>
    </source>
</evidence>
<feature type="domain" description="O-GlcNAc transferase C-terminal" evidence="6">
    <location>
        <begin position="7"/>
        <end position="161"/>
    </location>
</feature>
<organism evidence="7 8">
    <name type="scientific">Ramlibacter montanisoli</name>
    <dbReference type="NCBI Taxonomy" id="2732512"/>
    <lineage>
        <taxon>Bacteria</taxon>
        <taxon>Pseudomonadati</taxon>
        <taxon>Pseudomonadota</taxon>
        <taxon>Betaproteobacteria</taxon>
        <taxon>Burkholderiales</taxon>
        <taxon>Comamonadaceae</taxon>
        <taxon>Ramlibacter</taxon>
    </lineage>
</organism>
<keyword evidence="4" id="KW-0677">Repeat</keyword>
<dbReference type="Pfam" id="PF13844">
    <property type="entry name" value="Glyco_transf_41"/>
    <property type="match status" value="1"/>
</dbReference>
<evidence type="ECO:0000256" key="5">
    <source>
        <dbReference type="ARBA" id="ARBA00022803"/>
    </source>
</evidence>
<evidence type="ECO:0000259" key="6">
    <source>
        <dbReference type="Pfam" id="PF13844"/>
    </source>
</evidence>
<reference evidence="7 8" key="2">
    <citation type="submission" date="2020-06" db="EMBL/GenBank/DDBJ databases">
        <title>Ramlibacter rhizophilus sp. nov., isolated from rhizosphere soil of national flower Mugunghwa from South Korea.</title>
        <authorList>
            <person name="Zheng-Fei Y."/>
            <person name="Huan T."/>
        </authorList>
    </citation>
    <scope>NUCLEOTIDE SEQUENCE [LARGE SCALE GENOMIC DNA]</scope>
    <source>
        <strain evidence="7 8">B156</strain>
    </source>
</reference>
<dbReference type="PANTHER" id="PTHR44835:SF1">
    <property type="entry name" value="PROTEIN O-GLCNAC TRANSFERASE"/>
    <property type="match status" value="1"/>
</dbReference>
<dbReference type="AlphaFoldDB" id="A0A849KLQ7"/>
<keyword evidence="8" id="KW-1185">Reference proteome</keyword>
<evidence type="ECO:0000256" key="3">
    <source>
        <dbReference type="ARBA" id="ARBA00022679"/>
    </source>
</evidence>
<reference evidence="7 8" key="1">
    <citation type="submission" date="2020-05" db="EMBL/GenBank/DDBJ databases">
        <authorList>
            <person name="Khan S.A."/>
            <person name="Jeon C.O."/>
            <person name="Chun B.H."/>
        </authorList>
    </citation>
    <scope>NUCLEOTIDE SEQUENCE [LARGE SCALE GENOMIC DNA]</scope>
    <source>
        <strain evidence="7 8">B156</strain>
    </source>
</reference>
<proteinExistence type="predicted"/>
<dbReference type="RefSeq" id="WP_171562113.1">
    <property type="nucleotide sequence ID" value="NZ_JABFCS010000001.1"/>
</dbReference>
<evidence type="ECO:0000256" key="2">
    <source>
        <dbReference type="ARBA" id="ARBA00022676"/>
    </source>
</evidence>
<dbReference type="GO" id="GO:0016757">
    <property type="term" value="F:glycosyltransferase activity"/>
    <property type="evidence" value="ECO:0007669"/>
    <property type="project" value="UniProtKB-KW"/>
</dbReference>
<keyword evidence="5" id="KW-0802">TPR repeat</keyword>
<keyword evidence="2" id="KW-0328">Glycosyltransferase</keyword>
<dbReference type="PANTHER" id="PTHR44835">
    <property type="entry name" value="UDP-N-ACETYLGLUCOSAMINE--PEPTIDE N-ACETYLGLUCOSAMINYLTRANSFERASE SPINDLY-RELATED"/>
    <property type="match status" value="1"/>
</dbReference>
<accession>A0A849KLQ7</accession>